<sequence>MSYLIIYAFVIICVTFALGIGIGYHYGQKKKRDFKKQKERYNRIISTIEKAGVQV</sequence>
<dbReference type="Proteomes" id="UP000183209">
    <property type="component" value="Unassembled WGS sequence"/>
</dbReference>
<dbReference type="AlphaFoldDB" id="A0A1I6UN93"/>
<name>A0A1I6UN93_9FLAO</name>
<dbReference type="RefSeq" id="WP_161808346.1">
    <property type="nucleotide sequence ID" value="NZ_FPAG01000007.1"/>
</dbReference>
<keyword evidence="1" id="KW-0812">Transmembrane</keyword>
<organism evidence="2 3">
    <name type="scientific">Zhouia amylolytica</name>
    <dbReference type="NCBI Taxonomy" id="376730"/>
    <lineage>
        <taxon>Bacteria</taxon>
        <taxon>Pseudomonadati</taxon>
        <taxon>Bacteroidota</taxon>
        <taxon>Flavobacteriia</taxon>
        <taxon>Flavobacteriales</taxon>
        <taxon>Flavobacteriaceae</taxon>
        <taxon>Zhouia</taxon>
    </lineage>
</organism>
<keyword evidence="1" id="KW-1133">Transmembrane helix</keyword>
<evidence type="ECO:0000256" key="1">
    <source>
        <dbReference type="SAM" id="Phobius"/>
    </source>
</evidence>
<proteinExistence type="predicted"/>
<reference evidence="2 3" key="1">
    <citation type="submission" date="2016-10" db="EMBL/GenBank/DDBJ databases">
        <authorList>
            <person name="de Groot N.N."/>
        </authorList>
    </citation>
    <scope>NUCLEOTIDE SEQUENCE [LARGE SCALE GENOMIC DNA]</scope>
    <source>
        <strain evidence="2 3">CGMCC 1.6114</strain>
    </source>
</reference>
<keyword evidence="1" id="KW-0472">Membrane</keyword>
<evidence type="ECO:0000313" key="2">
    <source>
        <dbReference type="EMBL" id="SFT02881.1"/>
    </source>
</evidence>
<feature type="transmembrane region" description="Helical" evidence="1">
    <location>
        <begin position="6"/>
        <end position="27"/>
    </location>
</feature>
<protein>
    <submittedName>
        <fullName evidence="2">Uncharacterized protein</fullName>
    </submittedName>
</protein>
<dbReference type="EMBL" id="FPAG01000007">
    <property type="protein sequence ID" value="SFT02881.1"/>
    <property type="molecule type" value="Genomic_DNA"/>
</dbReference>
<accession>A0A1I6UN93</accession>
<gene>
    <name evidence="2" type="ORF">SAMN04487906_2602</name>
</gene>
<evidence type="ECO:0000313" key="3">
    <source>
        <dbReference type="Proteomes" id="UP000183209"/>
    </source>
</evidence>